<dbReference type="OMA" id="CLDAYCY"/>
<keyword evidence="5" id="KW-0653">Protein transport</keyword>
<name>G0UC62_TRYVY</name>
<dbReference type="GO" id="GO:0000813">
    <property type="term" value="C:ESCRT I complex"/>
    <property type="evidence" value="ECO:0007669"/>
    <property type="project" value="UniProtKB-ARBA"/>
</dbReference>
<reference evidence="7" key="1">
    <citation type="journal article" date="2012" name="Proc. Natl. Acad. Sci. U.S.A.">
        <title>Antigenic diversity is generated by distinct evolutionary mechanisms in African trypanosome species.</title>
        <authorList>
            <person name="Jackson A.P."/>
            <person name="Berry A."/>
            <person name="Aslett M."/>
            <person name="Allison H.C."/>
            <person name="Burton P."/>
            <person name="Vavrova-Anderson J."/>
            <person name="Brown R."/>
            <person name="Browne H."/>
            <person name="Corton N."/>
            <person name="Hauser H."/>
            <person name="Gamble J."/>
            <person name="Gilderthorp R."/>
            <person name="Marcello L."/>
            <person name="McQuillan J."/>
            <person name="Otto T.D."/>
            <person name="Quail M.A."/>
            <person name="Sanders M.J."/>
            <person name="van Tonder A."/>
            <person name="Ginger M.L."/>
            <person name="Field M.C."/>
            <person name="Barry J.D."/>
            <person name="Hertz-Fowler C."/>
            <person name="Berriman M."/>
        </authorList>
    </citation>
    <scope>NUCLEOTIDE SEQUENCE</scope>
    <source>
        <strain evidence="7">Y486</strain>
    </source>
</reference>
<evidence type="ECO:0000256" key="1">
    <source>
        <dbReference type="ARBA" id="ARBA00004177"/>
    </source>
</evidence>
<organism evidence="7">
    <name type="scientific">Trypanosoma vivax (strain Y486)</name>
    <dbReference type="NCBI Taxonomy" id="1055687"/>
    <lineage>
        <taxon>Eukaryota</taxon>
        <taxon>Discoba</taxon>
        <taxon>Euglenozoa</taxon>
        <taxon>Kinetoplastea</taxon>
        <taxon>Metakinetoplastina</taxon>
        <taxon>Trypanosomatida</taxon>
        <taxon>Trypanosomatidae</taxon>
        <taxon>Trypanosoma</taxon>
        <taxon>Duttonella</taxon>
    </lineage>
</organism>
<dbReference type="EMBL" id="HE573027">
    <property type="protein sequence ID" value="CCC53410.1"/>
    <property type="molecule type" value="Genomic_DNA"/>
</dbReference>
<proteinExistence type="inferred from homology"/>
<evidence type="ECO:0000256" key="4">
    <source>
        <dbReference type="ARBA" id="ARBA00022753"/>
    </source>
</evidence>
<evidence type="ECO:0000256" key="3">
    <source>
        <dbReference type="ARBA" id="ARBA00022448"/>
    </source>
</evidence>
<protein>
    <recommendedName>
        <fullName evidence="6">VPS37 C-terminal domain-containing protein</fullName>
    </recommendedName>
</protein>
<evidence type="ECO:0000256" key="5">
    <source>
        <dbReference type="ARBA" id="ARBA00022927"/>
    </source>
</evidence>
<keyword evidence="4" id="KW-0967">Endosome</keyword>
<dbReference type="AlphaFoldDB" id="G0UC62"/>
<evidence type="ECO:0000313" key="7">
    <source>
        <dbReference type="EMBL" id="CCC53410.1"/>
    </source>
</evidence>
<dbReference type="GO" id="GO:0015031">
    <property type="term" value="P:protein transport"/>
    <property type="evidence" value="ECO:0007669"/>
    <property type="project" value="UniProtKB-KW"/>
</dbReference>
<evidence type="ECO:0000259" key="6">
    <source>
        <dbReference type="Pfam" id="PF07200"/>
    </source>
</evidence>
<gene>
    <name evidence="7" type="ORF">TVY486_1108940</name>
</gene>
<dbReference type="Pfam" id="PF07200">
    <property type="entry name" value="Mod_r"/>
    <property type="match status" value="1"/>
</dbReference>
<evidence type="ECO:0000256" key="2">
    <source>
        <dbReference type="ARBA" id="ARBA00007617"/>
    </source>
</evidence>
<dbReference type="VEuPathDB" id="TriTrypDB:TvY486_1108940"/>
<dbReference type="InterPro" id="IPR009851">
    <property type="entry name" value="Mod_r"/>
</dbReference>
<feature type="domain" description="VPS37 C-terminal" evidence="6">
    <location>
        <begin position="131"/>
        <end position="276"/>
    </location>
</feature>
<comment type="similarity">
    <text evidence="2">Belongs to the VPS37 family.</text>
</comment>
<comment type="subcellular location">
    <subcellularLocation>
        <location evidence="1">Endosome</location>
    </subcellularLocation>
</comment>
<accession>G0UC62</accession>
<sequence length="288" mass="31934">MSIMQTHIDELGSKFGKVSFVHRASLETVLKVEHLEPTTGYMLELYVTLDSAYPHSSPRVTHLNGQHVSIAPGGYLVDMNQSTGNTSVGTAWDPATSRLSDAVANAFLNAAKLWGSVAPPTEAGIYACLNTLTDSMLHDICTNSHYLELYAQQLPFSKALREARRQEIDSLDRLLRSEKGLRQSVGELHSEVGQLQEHLESLLALVEKFEDTAPIVCSIGSPDALSRTFATDVKTLDARCEATARELLAVEYGTDKRSFDTLLEDFKRQAKERHVMDLKRRAYHASLT</sequence>
<keyword evidence="3" id="KW-0813">Transport</keyword>